<evidence type="ECO:0000256" key="1">
    <source>
        <dbReference type="SAM" id="Phobius"/>
    </source>
</evidence>
<reference evidence="2 3" key="1">
    <citation type="submission" date="2023-10" db="EMBL/GenBank/DDBJ databases">
        <title>Rubellicoccus peritrichatus gen. nov., sp. nov., isolated from an algae of coral reef tank.</title>
        <authorList>
            <person name="Luo J."/>
        </authorList>
    </citation>
    <scope>NUCLEOTIDE SEQUENCE [LARGE SCALE GENOMIC DNA]</scope>
    <source>
        <strain evidence="2 3">CR14</strain>
    </source>
</reference>
<dbReference type="Proteomes" id="UP001304300">
    <property type="component" value="Chromosome"/>
</dbReference>
<protein>
    <submittedName>
        <fullName evidence="2">Uncharacterized protein</fullName>
    </submittedName>
</protein>
<accession>A0AAQ3QXH7</accession>
<proteinExistence type="predicted"/>
<keyword evidence="1" id="KW-0472">Membrane</keyword>
<sequence length="71" mass="7347">MSPSDPKPAIGLGLLVLLMAGFLGVISMLGLFFPDKAVLLHLPAAIISIFFAGVGVFLIFGPSSKSKKDSS</sequence>
<feature type="transmembrane region" description="Helical" evidence="1">
    <location>
        <begin position="12"/>
        <end position="33"/>
    </location>
</feature>
<dbReference type="RefSeq" id="WP_317836276.1">
    <property type="nucleotide sequence ID" value="NZ_CP136920.1"/>
</dbReference>
<keyword evidence="3" id="KW-1185">Reference proteome</keyword>
<keyword evidence="1" id="KW-0812">Transmembrane</keyword>
<organism evidence="2 3">
    <name type="scientific">Rubellicoccus peritrichatus</name>
    <dbReference type="NCBI Taxonomy" id="3080537"/>
    <lineage>
        <taxon>Bacteria</taxon>
        <taxon>Pseudomonadati</taxon>
        <taxon>Verrucomicrobiota</taxon>
        <taxon>Opitutia</taxon>
        <taxon>Puniceicoccales</taxon>
        <taxon>Cerasicoccaceae</taxon>
        <taxon>Rubellicoccus</taxon>
    </lineage>
</organism>
<evidence type="ECO:0000313" key="2">
    <source>
        <dbReference type="EMBL" id="WOO43683.1"/>
    </source>
</evidence>
<feature type="transmembrane region" description="Helical" evidence="1">
    <location>
        <begin position="39"/>
        <end position="60"/>
    </location>
</feature>
<dbReference type="KEGG" id="puo:RZN69_11340"/>
<dbReference type="EMBL" id="CP136920">
    <property type="protein sequence ID" value="WOO43683.1"/>
    <property type="molecule type" value="Genomic_DNA"/>
</dbReference>
<keyword evidence="1" id="KW-1133">Transmembrane helix</keyword>
<dbReference type="AlphaFoldDB" id="A0AAQ3QXH7"/>
<gene>
    <name evidence="2" type="ORF">RZN69_11340</name>
</gene>
<evidence type="ECO:0000313" key="3">
    <source>
        <dbReference type="Proteomes" id="UP001304300"/>
    </source>
</evidence>
<name>A0AAQ3QXH7_9BACT</name>